<proteinExistence type="predicted"/>
<dbReference type="InterPro" id="IPR000835">
    <property type="entry name" value="HTH_MarR-typ"/>
</dbReference>
<dbReference type="GO" id="GO:0003677">
    <property type="term" value="F:DNA binding"/>
    <property type="evidence" value="ECO:0007669"/>
    <property type="project" value="UniProtKB-KW"/>
</dbReference>
<dbReference type="PANTHER" id="PTHR33164">
    <property type="entry name" value="TRANSCRIPTIONAL REGULATOR, MARR FAMILY"/>
    <property type="match status" value="1"/>
</dbReference>
<dbReference type="EMBL" id="WOSY01000036">
    <property type="protein sequence ID" value="NHN90182.1"/>
    <property type="molecule type" value="Genomic_DNA"/>
</dbReference>
<evidence type="ECO:0000313" key="3">
    <source>
        <dbReference type="Proteomes" id="UP000631653"/>
    </source>
</evidence>
<dbReference type="InterPro" id="IPR039422">
    <property type="entry name" value="MarR/SlyA-like"/>
</dbReference>
<dbReference type="SUPFAM" id="SSF46785">
    <property type="entry name" value="Winged helix' DNA-binding domain"/>
    <property type="match status" value="1"/>
</dbReference>
<evidence type="ECO:0000259" key="1">
    <source>
        <dbReference type="PROSITE" id="PS50995"/>
    </source>
</evidence>
<dbReference type="PROSITE" id="PS50995">
    <property type="entry name" value="HTH_MARR_2"/>
    <property type="match status" value="1"/>
</dbReference>
<dbReference type="Gene3D" id="1.10.10.10">
    <property type="entry name" value="Winged helix-like DNA-binding domain superfamily/Winged helix DNA-binding domain"/>
    <property type="match status" value="1"/>
</dbReference>
<accession>A0ABX0K350</accession>
<feature type="domain" description="HTH marR-type" evidence="1">
    <location>
        <begin position="15"/>
        <end position="147"/>
    </location>
</feature>
<evidence type="ECO:0000313" key="2">
    <source>
        <dbReference type="EMBL" id="NHN90182.1"/>
    </source>
</evidence>
<organism evidence="2 3">
    <name type="scientific">Acetobacter conturbans</name>
    <dbReference type="NCBI Taxonomy" id="1737472"/>
    <lineage>
        <taxon>Bacteria</taxon>
        <taxon>Pseudomonadati</taxon>
        <taxon>Pseudomonadota</taxon>
        <taxon>Alphaproteobacteria</taxon>
        <taxon>Acetobacterales</taxon>
        <taxon>Acetobacteraceae</taxon>
        <taxon>Acetobacter</taxon>
    </lineage>
</organism>
<dbReference type="RefSeq" id="WP_025860006.1">
    <property type="nucleotide sequence ID" value="NZ_WOSY01000036.1"/>
</dbReference>
<reference evidence="2 3" key="1">
    <citation type="journal article" date="2020" name="Int. J. Syst. Evol. Microbiol.">
        <title>Novel acetic acid bacteria from cider fermentations: Acetobacter conturbans sp. nov. and Acetobacter fallax sp. nov.</title>
        <authorList>
            <person name="Sombolestani A.S."/>
            <person name="Cleenwerck I."/>
            <person name="Cnockaert M."/>
            <person name="Borremans W."/>
            <person name="Wieme A.D."/>
            <person name="De Vuyst L."/>
            <person name="Vandamme P."/>
        </authorList>
    </citation>
    <scope>NUCLEOTIDE SEQUENCE [LARGE SCALE GENOMIC DNA]</scope>
    <source>
        <strain evidence="2 3">LMG 1627</strain>
    </source>
</reference>
<name>A0ABX0K350_9PROT</name>
<dbReference type="InterPro" id="IPR036390">
    <property type="entry name" value="WH_DNA-bd_sf"/>
</dbReference>
<keyword evidence="2" id="KW-0238">DNA-binding</keyword>
<comment type="caution">
    <text evidence="2">The sequence shown here is derived from an EMBL/GenBank/DDBJ whole genome shotgun (WGS) entry which is preliminary data.</text>
</comment>
<protein>
    <submittedName>
        <fullName evidence="2">Winged helix DNA-binding protein</fullName>
    </submittedName>
</protein>
<dbReference type="SMART" id="SM00347">
    <property type="entry name" value="HTH_MARR"/>
    <property type="match status" value="1"/>
</dbReference>
<gene>
    <name evidence="2" type="ORF">GOB81_16465</name>
</gene>
<dbReference type="Proteomes" id="UP000631653">
    <property type="component" value="Unassembled WGS sequence"/>
</dbReference>
<dbReference type="PANTHER" id="PTHR33164:SF95">
    <property type="entry name" value="TRANSCRIPTIONAL REGULATOR"/>
    <property type="match status" value="1"/>
</dbReference>
<sequence>MSDFKSILSSDYALEKQIGHLLRRAYQRHTAIFQKEIPDIDLTSVQFAVMTAIRKLGTAPIVQISHETAVDHATLRDVVSRLKKRGLVQIVQDKADRRQRLVSITPEGKELIEATIPVAKKVTELTLAPLDECERIAALHILGKLAISDS</sequence>
<dbReference type="Pfam" id="PF01047">
    <property type="entry name" value="MarR"/>
    <property type="match status" value="1"/>
</dbReference>
<keyword evidence="3" id="KW-1185">Reference proteome</keyword>
<dbReference type="InterPro" id="IPR036388">
    <property type="entry name" value="WH-like_DNA-bd_sf"/>
</dbReference>